<dbReference type="PANTHER" id="PTHR43584">
    <property type="entry name" value="NUCLEOTIDYL TRANSFERASE"/>
    <property type="match status" value="1"/>
</dbReference>
<proteinExistence type="predicted"/>
<keyword evidence="2" id="KW-0548">Nucleotidyltransferase</keyword>
<evidence type="ECO:0000256" key="1">
    <source>
        <dbReference type="ARBA" id="ARBA00022679"/>
    </source>
</evidence>
<sequence>MRAMILAAGRGERMRPLTDTCPKPLLPAGGRPLIAWHLAHLARAGITDILVNHAWLGERIEAALGDGRAYGVRLRYSAESPALETAGGIARALSFFQDRPFLVLNGDIWCDWDPARAPRLAAAWPADRLAHLVLVDNPDHHPEGDFVLRADGGVTPRTDADAGRHDGPGRAPTTQAPTAPDTALTFAGIGLYRPALFARTDPDQPAPLAPLLRQAMAAHAVSGERHAGRWIDVGTPARLAALDAELAARTAGPDT</sequence>
<dbReference type="InterPro" id="IPR050065">
    <property type="entry name" value="GlmU-like"/>
</dbReference>
<gene>
    <name evidence="5" type="ORF">ACFO0J_04960</name>
</gene>
<organism evidence="5 6">
    <name type="scientific">Castellaniella hirudinis</name>
    <dbReference type="NCBI Taxonomy" id="1144617"/>
    <lineage>
        <taxon>Bacteria</taxon>
        <taxon>Pseudomonadati</taxon>
        <taxon>Pseudomonadota</taxon>
        <taxon>Betaproteobacteria</taxon>
        <taxon>Burkholderiales</taxon>
        <taxon>Alcaligenaceae</taxon>
        <taxon>Castellaniella</taxon>
    </lineage>
</organism>
<accession>A0ABV8RX92</accession>
<dbReference type="InterPro" id="IPR005835">
    <property type="entry name" value="NTP_transferase_dom"/>
</dbReference>
<dbReference type="CDD" id="cd06422">
    <property type="entry name" value="NTP_transferase_like_1"/>
    <property type="match status" value="1"/>
</dbReference>
<evidence type="ECO:0000259" key="4">
    <source>
        <dbReference type="Pfam" id="PF00483"/>
    </source>
</evidence>
<dbReference type="SUPFAM" id="SSF53448">
    <property type="entry name" value="Nucleotide-diphospho-sugar transferases"/>
    <property type="match status" value="1"/>
</dbReference>
<feature type="compositionally biased region" description="Low complexity" evidence="3">
    <location>
        <begin position="169"/>
        <end position="180"/>
    </location>
</feature>
<dbReference type="Proteomes" id="UP001595756">
    <property type="component" value="Unassembled WGS sequence"/>
</dbReference>
<dbReference type="Pfam" id="PF00483">
    <property type="entry name" value="NTP_transferase"/>
    <property type="match status" value="1"/>
</dbReference>
<dbReference type="Gene3D" id="3.90.550.10">
    <property type="entry name" value="Spore Coat Polysaccharide Biosynthesis Protein SpsA, Chain A"/>
    <property type="match status" value="1"/>
</dbReference>
<feature type="domain" description="Nucleotidyl transferase" evidence="4">
    <location>
        <begin position="3"/>
        <end position="138"/>
    </location>
</feature>
<evidence type="ECO:0000256" key="3">
    <source>
        <dbReference type="SAM" id="MobiDB-lite"/>
    </source>
</evidence>
<keyword evidence="6" id="KW-1185">Reference proteome</keyword>
<feature type="region of interest" description="Disordered" evidence="3">
    <location>
        <begin position="149"/>
        <end position="180"/>
    </location>
</feature>
<comment type="caution">
    <text evidence="5">The sequence shown here is derived from an EMBL/GenBank/DDBJ whole genome shotgun (WGS) entry which is preliminary data.</text>
</comment>
<evidence type="ECO:0000313" key="6">
    <source>
        <dbReference type="Proteomes" id="UP001595756"/>
    </source>
</evidence>
<evidence type="ECO:0000256" key="2">
    <source>
        <dbReference type="ARBA" id="ARBA00022695"/>
    </source>
</evidence>
<feature type="compositionally biased region" description="Basic and acidic residues" evidence="3">
    <location>
        <begin position="158"/>
        <end position="168"/>
    </location>
</feature>
<protein>
    <submittedName>
        <fullName evidence="5">NDP-sugar synthase</fullName>
    </submittedName>
</protein>
<name>A0ABV8RX92_9BURK</name>
<dbReference type="PANTHER" id="PTHR43584:SF8">
    <property type="entry name" value="N-ACETYLMURAMATE ALPHA-1-PHOSPHATE URIDYLYLTRANSFERASE"/>
    <property type="match status" value="1"/>
</dbReference>
<keyword evidence="1" id="KW-0808">Transferase</keyword>
<evidence type="ECO:0000313" key="5">
    <source>
        <dbReference type="EMBL" id="MFC4297389.1"/>
    </source>
</evidence>
<dbReference type="EMBL" id="JBHSDY010000002">
    <property type="protein sequence ID" value="MFC4297389.1"/>
    <property type="molecule type" value="Genomic_DNA"/>
</dbReference>
<dbReference type="RefSeq" id="WP_376811936.1">
    <property type="nucleotide sequence ID" value="NZ_JBHSDY010000002.1"/>
</dbReference>
<dbReference type="InterPro" id="IPR029044">
    <property type="entry name" value="Nucleotide-diphossugar_trans"/>
</dbReference>
<reference evidence="6" key="1">
    <citation type="journal article" date="2019" name="Int. J. Syst. Evol. Microbiol.">
        <title>The Global Catalogue of Microorganisms (GCM) 10K type strain sequencing project: providing services to taxonomists for standard genome sequencing and annotation.</title>
        <authorList>
            <consortium name="The Broad Institute Genomics Platform"/>
            <consortium name="The Broad Institute Genome Sequencing Center for Infectious Disease"/>
            <person name="Wu L."/>
            <person name="Ma J."/>
        </authorList>
    </citation>
    <scope>NUCLEOTIDE SEQUENCE [LARGE SCALE GENOMIC DNA]</scope>
    <source>
        <strain evidence="6">CGMCC 1.19029</strain>
    </source>
</reference>